<feature type="compositionally biased region" description="Polar residues" evidence="1">
    <location>
        <begin position="42"/>
        <end position="56"/>
    </location>
</feature>
<name>A0A7Y0BQE0_9SPHN</name>
<dbReference type="EMBL" id="JABBGM010000005">
    <property type="protein sequence ID" value="NML94624.1"/>
    <property type="molecule type" value="Genomic_DNA"/>
</dbReference>
<comment type="caution">
    <text evidence="3">The sequence shown here is derived from an EMBL/GenBank/DDBJ whole genome shotgun (WGS) entry which is preliminary data.</text>
</comment>
<dbReference type="AlphaFoldDB" id="A0A7Y0BQE0"/>
<accession>A0A7Y0BQE0</accession>
<dbReference type="RefSeq" id="WP_169493892.1">
    <property type="nucleotide sequence ID" value="NZ_JABBGM010000005.1"/>
</dbReference>
<sequence length="105" mass="10193">MHLPARLFLFAPLAVLALSACGKKDDGNAAQAAGGEVLPGTVSDSMINLDTSTSEPPLQPVQPSAGAKTAKAPADDASSAADEPEAEAPAPAAAPAAASPPPPAN</sequence>
<evidence type="ECO:0008006" key="5">
    <source>
        <dbReference type="Google" id="ProtNLM"/>
    </source>
</evidence>
<evidence type="ECO:0000313" key="4">
    <source>
        <dbReference type="Proteomes" id="UP000583556"/>
    </source>
</evidence>
<evidence type="ECO:0000313" key="3">
    <source>
        <dbReference type="EMBL" id="NML94624.1"/>
    </source>
</evidence>
<keyword evidence="2" id="KW-0732">Signal</keyword>
<organism evidence="3 4">
    <name type="scientific">Novosphingobium olei</name>
    <dbReference type="NCBI Taxonomy" id="2728851"/>
    <lineage>
        <taxon>Bacteria</taxon>
        <taxon>Pseudomonadati</taxon>
        <taxon>Pseudomonadota</taxon>
        <taxon>Alphaproteobacteria</taxon>
        <taxon>Sphingomonadales</taxon>
        <taxon>Sphingomonadaceae</taxon>
        <taxon>Novosphingobium</taxon>
    </lineage>
</organism>
<dbReference type="Proteomes" id="UP000583556">
    <property type="component" value="Unassembled WGS sequence"/>
</dbReference>
<proteinExistence type="predicted"/>
<dbReference type="PROSITE" id="PS51257">
    <property type="entry name" value="PROKAR_LIPOPROTEIN"/>
    <property type="match status" value="1"/>
</dbReference>
<feature type="region of interest" description="Disordered" evidence="1">
    <location>
        <begin position="25"/>
        <end position="105"/>
    </location>
</feature>
<reference evidence="3 4" key="1">
    <citation type="submission" date="2020-04" db="EMBL/GenBank/DDBJ databases">
        <title>Novosphingobium sp. TW-4 isolated from soil.</title>
        <authorList>
            <person name="Dahal R.H."/>
            <person name="Chaudhary D.K."/>
        </authorList>
    </citation>
    <scope>NUCLEOTIDE SEQUENCE [LARGE SCALE GENOMIC DNA]</scope>
    <source>
        <strain evidence="3 4">TW-4</strain>
    </source>
</reference>
<evidence type="ECO:0000256" key="1">
    <source>
        <dbReference type="SAM" id="MobiDB-lite"/>
    </source>
</evidence>
<keyword evidence="4" id="KW-1185">Reference proteome</keyword>
<feature type="signal peptide" evidence="2">
    <location>
        <begin position="1"/>
        <end position="20"/>
    </location>
</feature>
<evidence type="ECO:0000256" key="2">
    <source>
        <dbReference type="SAM" id="SignalP"/>
    </source>
</evidence>
<feature type="chain" id="PRO_5031133116" description="Lipoprotein" evidence="2">
    <location>
        <begin position="21"/>
        <end position="105"/>
    </location>
</feature>
<gene>
    <name evidence="3" type="ORF">HHL27_13200</name>
</gene>
<protein>
    <recommendedName>
        <fullName evidence="5">Lipoprotein</fullName>
    </recommendedName>
</protein>
<feature type="compositionally biased region" description="Low complexity" evidence="1">
    <location>
        <begin position="75"/>
        <end position="97"/>
    </location>
</feature>